<accession>A0ABW2ILV1</accession>
<dbReference type="InterPro" id="IPR050161">
    <property type="entry name" value="Siro_Cobalamin_biosynth"/>
</dbReference>
<evidence type="ECO:0000256" key="2">
    <source>
        <dbReference type="ARBA" id="ARBA00012162"/>
    </source>
</evidence>
<evidence type="ECO:0000256" key="5">
    <source>
        <dbReference type="ARBA" id="ARBA00022691"/>
    </source>
</evidence>
<dbReference type="GO" id="GO:0032259">
    <property type="term" value="P:methylation"/>
    <property type="evidence" value="ECO:0007669"/>
    <property type="project" value="UniProtKB-KW"/>
</dbReference>
<dbReference type="PANTHER" id="PTHR45790">
    <property type="entry name" value="SIROHEME SYNTHASE-RELATED"/>
    <property type="match status" value="1"/>
</dbReference>
<name>A0ABW2ILV1_9PROT</name>
<dbReference type="Gene3D" id="3.40.1010.10">
    <property type="entry name" value="Cobalt-precorrin-4 Transmethylase, Domain 1"/>
    <property type="match status" value="1"/>
</dbReference>
<protein>
    <recommendedName>
        <fullName evidence="2">uroporphyrinogen-III C-methyltransferase</fullName>
        <ecNumber evidence="2">2.1.1.107</ecNumber>
    </recommendedName>
</protein>
<dbReference type="InterPro" id="IPR014777">
    <property type="entry name" value="4pyrrole_Mease_sub1"/>
</dbReference>
<comment type="caution">
    <text evidence="9">The sequence shown here is derived from an EMBL/GenBank/DDBJ whole genome shotgun (WGS) entry which is preliminary data.</text>
</comment>
<gene>
    <name evidence="9" type="primary">cobA</name>
    <name evidence="9" type="ORF">ACFQS8_09405</name>
</gene>
<dbReference type="InterPro" id="IPR014776">
    <property type="entry name" value="4pyrrole_Mease_sub2"/>
</dbReference>
<evidence type="ECO:0000256" key="4">
    <source>
        <dbReference type="ARBA" id="ARBA00022679"/>
    </source>
</evidence>
<keyword evidence="6" id="KW-0627">Porphyrin biosynthesis</keyword>
<keyword evidence="10" id="KW-1185">Reference proteome</keyword>
<evidence type="ECO:0000313" key="9">
    <source>
        <dbReference type="EMBL" id="MFC7291830.1"/>
    </source>
</evidence>
<dbReference type="PROSITE" id="PS00839">
    <property type="entry name" value="SUMT_1"/>
    <property type="match status" value="1"/>
</dbReference>
<dbReference type="NCBIfam" id="TIGR01469">
    <property type="entry name" value="cobA_cysG_Cterm"/>
    <property type="match status" value="1"/>
</dbReference>
<evidence type="ECO:0000256" key="1">
    <source>
        <dbReference type="ARBA" id="ARBA00005879"/>
    </source>
</evidence>
<evidence type="ECO:0000256" key="6">
    <source>
        <dbReference type="ARBA" id="ARBA00023244"/>
    </source>
</evidence>
<dbReference type="SUPFAM" id="SSF53790">
    <property type="entry name" value="Tetrapyrrole methylase"/>
    <property type="match status" value="1"/>
</dbReference>
<dbReference type="RefSeq" id="WP_382167069.1">
    <property type="nucleotide sequence ID" value="NZ_JBHTBR010000005.1"/>
</dbReference>
<feature type="domain" description="Tetrapyrrole methylase" evidence="8">
    <location>
        <begin position="34"/>
        <end position="244"/>
    </location>
</feature>
<dbReference type="EMBL" id="JBHTBR010000005">
    <property type="protein sequence ID" value="MFC7291830.1"/>
    <property type="molecule type" value="Genomic_DNA"/>
</dbReference>
<comment type="pathway">
    <text evidence="7">Porphyrin-containing compound metabolism; siroheme biosynthesis; precorrin-2 from uroporphyrinogen III: step 1/1.</text>
</comment>
<keyword evidence="4 9" id="KW-0808">Transferase</keyword>
<evidence type="ECO:0000259" key="8">
    <source>
        <dbReference type="Pfam" id="PF00590"/>
    </source>
</evidence>
<dbReference type="GO" id="GO:0004851">
    <property type="term" value="F:uroporphyrin-III C-methyltransferase activity"/>
    <property type="evidence" value="ECO:0007669"/>
    <property type="project" value="UniProtKB-EC"/>
</dbReference>
<keyword evidence="5" id="KW-0949">S-adenosyl-L-methionine</keyword>
<dbReference type="EC" id="2.1.1.107" evidence="2"/>
<dbReference type="InterPro" id="IPR003043">
    <property type="entry name" value="Uropor_MeTrfase_CS"/>
</dbReference>
<sequence>MTHSLNADNPVSRPDIFGAGSLEKSKQAFPNGSVCLIGAGPGDVELLTLKAVKRLQLAQIVFYDRLVGEDVLELIPANATLVPVGKSKGDHSVPQTKIHEKLIDAARQGLRVVRLKGGDPFIFGRGGEEIEALRAAGIASEVVPGISSALGCAAARQIPLTHRDHAQSVTFVTGHAKLGEVPDLDWAALARENQTVVVYMGVGTAPVISDRLQEAGRGASTPVAVIENGTRDNEKVVYGTLGELPNLLETNNIDGPALLVIGEVSALGLRDLANANVELIAGEAV</sequence>
<dbReference type="Gene3D" id="3.30.950.10">
    <property type="entry name" value="Methyltransferase, Cobalt-precorrin-4 Transmethylase, Domain 2"/>
    <property type="match status" value="1"/>
</dbReference>
<organism evidence="9 10">
    <name type="scientific">Hirschia litorea</name>
    <dbReference type="NCBI Taxonomy" id="1199156"/>
    <lineage>
        <taxon>Bacteria</taxon>
        <taxon>Pseudomonadati</taxon>
        <taxon>Pseudomonadota</taxon>
        <taxon>Alphaproteobacteria</taxon>
        <taxon>Hyphomonadales</taxon>
        <taxon>Hyphomonadaceae</taxon>
        <taxon>Hirschia</taxon>
    </lineage>
</organism>
<dbReference type="Proteomes" id="UP001596492">
    <property type="component" value="Unassembled WGS sequence"/>
</dbReference>
<proteinExistence type="inferred from homology"/>
<evidence type="ECO:0000256" key="3">
    <source>
        <dbReference type="ARBA" id="ARBA00022603"/>
    </source>
</evidence>
<dbReference type="NCBIfam" id="NF004790">
    <property type="entry name" value="PRK06136.1"/>
    <property type="match status" value="1"/>
</dbReference>
<dbReference type="InterPro" id="IPR006366">
    <property type="entry name" value="CobA/CysG_C"/>
</dbReference>
<evidence type="ECO:0000313" key="10">
    <source>
        <dbReference type="Proteomes" id="UP001596492"/>
    </source>
</evidence>
<dbReference type="Pfam" id="PF00590">
    <property type="entry name" value="TP_methylase"/>
    <property type="match status" value="1"/>
</dbReference>
<keyword evidence="3 9" id="KW-0489">Methyltransferase</keyword>
<comment type="similarity">
    <text evidence="1">Belongs to the precorrin methyltransferase family.</text>
</comment>
<dbReference type="PANTHER" id="PTHR45790:SF1">
    <property type="entry name" value="SIROHEME SYNTHASE"/>
    <property type="match status" value="1"/>
</dbReference>
<dbReference type="CDD" id="cd11642">
    <property type="entry name" value="SUMT"/>
    <property type="match status" value="1"/>
</dbReference>
<reference evidence="10" key="1">
    <citation type="journal article" date="2019" name="Int. J. Syst. Evol. Microbiol.">
        <title>The Global Catalogue of Microorganisms (GCM) 10K type strain sequencing project: providing services to taxonomists for standard genome sequencing and annotation.</title>
        <authorList>
            <consortium name="The Broad Institute Genomics Platform"/>
            <consortium name="The Broad Institute Genome Sequencing Center for Infectious Disease"/>
            <person name="Wu L."/>
            <person name="Ma J."/>
        </authorList>
    </citation>
    <scope>NUCLEOTIDE SEQUENCE [LARGE SCALE GENOMIC DNA]</scope>
    <source>
        <strain evidence="10">CCUG 51308</strain>
    </source>
</reference>
<evidence type="ECO:0000256" key="7">
    <source>
        <dbReference type="ARBA" id="ARBA00025705"/>
    </source>
</evidence>
<dbReference type="InterPro" id="IPR000878">
    <property type="entry name" value="4pyrrol_Mease"/>
</dbReference>
<dbReference type="InterPro" id="IPR035996">
    <property type="entry name" value="4pyrrol_Methylase_sf"/>
</dbReference>